<dbReference type="NCBIfam" id="TIGR01727">
    <property type="entry name" value="oligo_HPY"/>
    <property type="match status" value="1"/>
</dbReference>
<dbReference type="InterPro" id="IPR003439">
    <property type="entry name" value="ABC_transporter-like_ATP-bd"/>
</dbReference>
<protein>
    <submittedName>
        <fullName evidence="11">ABC transporter ATP-binding protein</fullName>
    </submittedName>
</protein>
<sequence length="327" mass="36103">MNENNIIEIRDLSIEFKLRSGTIRAVDHVSLDIPKGKVTALVGESGSGKSTLASAILNIVSAPGTIKNGSIFLNGEDILRYNANRLRHYRWSDVSMVFQAAQNALNPVMRIGEQMIETVLAHKKMGKPEIIEKASQLLDYVRLEPGRVLKAYPHELSGGMKQRVMIAFSLLLDPQLVILDEPTTALDVITQDYIFDILLKVHKEMNITMLLLSHDISVVARVADRIGVMYAGKIVELGETFEMFENAKHPYTAGLIQAAPSILDDVSENKSIKGSSPNLLNLPTGCAFHPRCEFSTDLCKLEQPRAISVGKDRLAACHLNEKGEMLA</sequence>
<dbReference type="SUPFAM" id="SSF52540">
    <property type="entry name" value="P-loop containing nucleoside triphosphate hydrolases"/>
    <property type="match status" value="1"/>
</dbReference>
<dbReference type="PANTHER" id="PTHR43297:SF14">
    <property type="entry name" value="ATPASE AAA-TYPE CORE DOMAIN-CONTAINING PROTEIN"/>
    <property type="match status" value="1"/>
</dbReference>
<dbReference type="SMART" id="SM00382">
    <property type="entry name" value="AAA"/>
    <property type="match status" value="1"/>
</dbReference>
<dbReference type="InterPro" id="IPR050388">
    <property type="entry name" value="ABC_Ni/Peptide_Import"/>
</dbReference>
<evidence type="ECO:0000256" key="6">
    <source>
        <dbReference type="ARBA" id="ARBA00022741"/>
    </source>
</evidence>
<evidence type="ECO:0000256" key="3">
    <source>
        <dbReference type="ARBA" id="ARBA00022448"/>
    </source>
</evidence>
<evidence type="ECO:0000256" key="2">
    <source>
        <dbReference type="ARBA" id="ARBA00005417"/>
    </source>
</evidence>
<dbReference type="EMBL" id="JBHLVF010000006">
    <property type="protein sequence ID" value="MFC0390149.1"/>
    <property type="molecule type" value="Genomic_DNA"/>
</dbReference>
<name>A0ABV6J3W0_9BACL</name>
<feature type="domain" description="ABC transporter" evidence="10">
    <location>
        <begin position="9"/>
        <end position="256"/>
    </location>
</feature>
<dbReference type="RefSeq" id="WP_204820839.1">
    <property type="nucleotide sequence ID" value="NZ_JANHOF010000003.1"/>
</dbReference>
<keyword evidence="8" id="KW-1278">Translocase</keyword>
<comment type="caution">
    <text evidence="11">The sequence shown here is derived from an EMBL/GenBank/DDBJ whole genome shotgun (WGS) entry which is preliminary data.</text>
</comment>
<evidence type="ECO:0000256" key="8">
    <source>
        <dbReference type="ARBA" id="ARBA00022967"/>
    </source>
</evidence>
<evidence type="ECO:0000256" key="9">
    <source>
        <dbReference type="ARBA" id="ARBA00023136"/>
    </source>
</evidence>
<keyword evidence="7 11" id="KW-0067">ATP-binding</keyword>
<keyword evidence="4" id="KW-1003">Cell membrane</keyword>
<comment type="similarity">
    <text evidence="2">Belongs to the ABC transporter superfamily.</text>
</comment>
<dbReference type="Proteomes" id="UP001589818">
    <property type="component" value="Unassembled WGS sequence"/>
</dbReference>
<keyword evidence="9" id="KW-0472">Membrane</keyword>
<gene>
    <name evidence="11" type="ORF">ACFFJ8_02045</name>
</gene>
<dbReference type="Pfam" id="PF00005">
    <property type="entry name" value="ABC_tran"/>
    <property type="match status" value="1"/>
</dbReference>
<keyword evidence="3" id="KW-0813">Transport</keyword>
<dbReference type="InterPro" id="IPR013563">
    <property type="entry name" value="Oligopep_ABC_C"/>
</dbReference>
<reference evidence="11 12" key="1">
    <citation type="submission" date="2024-09" db="EMBL/GenBank/DDBJ databases">
        <authorList>
            <person name="Sun Q."/>
            <person name="Mori K."/>
        </authorList>
    </citation>
    <scope>NUCLEOTIDE SEQUENCE [LARGE SCALE GENOMIC DNA]</scope>
    <source>
        <strain evidence="11 12">CCM 4839</strain>
    </source>
</reference>
<dbReference type="PANTHER" id="PTHR43297">
    <property type="entry name" value="OLIGOPEPTIDE TRANSPORT ATP-BINDING PROTEIN APPD"/>
    <property type="match status" value="1"/>
</dbReference>
<keyword evidence="5" id="KW-0997">Cell inner membrane</keyword>
<dbReference type="Gene3D" id="3.40.50.300">
    <property type="entry name" value="P-loop containing nucleotide triphosphate hydrolases"/>
    <property type="match status" value="1"/>
</dbReference>
<dbReference type="PROSITE" id="PS50893">
    <property type="entry name" value="ABC_TRANSPORTER_2"/>
    <property type="match status" value="1"/>
</dbReference>
<keyword evidence="6" id="KW-0547">Nucleotide-binding</keyword>
<evidence type="ECO:0000259" key="10">
    <source>
        <dbReference type="PROSITE" id="PS50893"/>
    </source>
</evidence>
<dbReference type="CDD" id="cd03257">
    <property type="entry name" value="ABC_NikE_OppD_transporters"/>
    <property type="match status" value="1"/>
</dbReference>
<accession>A0ABV6J3W0</accession>
<comment type="subcellular location">
    <subcellularLocation>
        <location evidence="1">Cell membrane</location>
        <topology evidence="1">Peripheral membrane protein</topology>
    </subcellularLocation>
</comment>
<evidence type="ECO:0000256" key="5">
    <source>
        <dbReference type="ARBA" id="ARBA00022519"/>
    </source>
</evidence>
<evidence type="ECO:0000256" key="7">
    <source>
        <dbReference type="ARBA" id="ARBA00022840"/>
    </source>
</evidence>
<dbReference type="InterPro" id="IPR027417">
    <property type="entry name" value="P-loop_NTPase"/>
</dbReference>
<evidence type="ECO:0000256" key="4">
    <source>
        <dbReference type="ARBA" id="ARBA00022475"/>
    </source>
</evidence>
<proteinExistence type="inferred from homology"/>
<evidence type="ECO:0000313" key="12">
    <source>
        <dbReference type="Proteomes" id="UP001589818"/>
    </source>
</evidence>
<dbReference type="GO" id="GO:0005524">
    <property type="term" value="F:ATP binding"/>
    <property type="evidence" value="ECO:0007669"/>
    <property type="project" value="UniProtKB-KW"/>
</dbReference>
<evidence type="ECO:0000256" key="1">
    <source>
        <dbReference type="ARBA" id="ARBA00004202"/>
    </source>
</evidence>
<keyword evidence="12" id="KW-1185">Reference proteome</keyword>
<dbReference type="Pfam" id="PF08352">
    <property type="entry name" value="oligo_HPY"/>
    <property type="match status" value="1"/>
</dbReference>
<evidence type="ECO:0000313" key="11">
    <source>
        <dbReference type="EMBL" id="MFC0390149.1"/>
    </source>
</evidence>
<dbReference type="InterPro" id="IPR003593">
    <property type="entry name" value="AAA+_ATPase"/>
</dbReference>
<organism evidence="11 12">
    <name type="scientific">Paenibacillus mendelii</name>
    <dbReference type="NCBI Taxonomy" id="206163"/>
    <lineage>
        <taxon>Bacteria</taxon>
        <taxon>Bacillati</taxon>
        <taxon>Bacillota</taxon>
        <taxon>Bacilli</taxon>
        <taxon>Bacillales</taxon>
        <taxon>Paenibacillaceae</taxon>
        <taxon>Paenibacillus</taxon>
    </lineage>
</organism>